<protein>
    <submittedName>
        <fullName evidence="2">Uncharacterized protein</fullName>
    </submittedName>
</protein>
<dbReference type="AlphaFoldDB" id="A0A813YZ61"/>
<organism evidence="2 3">
    <name type="scientific">Brachionus calyciflorus</name>
    <dbReference type="NCBI Taxonomy" id="104777"/>
    <lineage>
        <taxon>Eukaryota</taxon>
        <taxon>Metazoa</taxon>
        <taxon>Spiralia</taxon>
        <taxon>Gnathifera</taxon>
        <taxon>Rotifera</taxon>
        <taxon>Eurotatoria</taxon>
        <taxon>Monogononta</taxon>
        <taxon>Pseudotrocha</taxon>
        <taxon>Ploima</taxon>
        <taxon>Brachionidae</taxon>
        <taxon>Brachionus</taxon>
    </lineage>
</organism>
<sequence>MKFNISKPKNKDSNLPTNGKGFQMASHDLKDSDKDSKSANFLFSIKTKTKMKRSHHQKIHTKSLNPSVFQDTNGIVENTNLKNDNKNVNKVSLKKIGTSFANLFKPTKRSGIRTNQNIQIDNEKIFFPIPIKFTETTRKNQSPKLTVRDVGDSNMEMNPMAFRLNPSKSVTSLHENLVQSRRNQPSMGLKAYNLKVNSNRFDQFSTDDNNIENMQKIPKKKSMMFRKYSHNLPIDLASAKSDSNLKRDFKPDDDLYDCLINYESNRLVNDIAQNLKAMSNEIRLNSENDTIECEKNLVPFLDQTRDTFIQPLMSSTVTDLNSDFELSENSKLQLTPLRFGSRMKKLHSFSKMQADIDY</sequence>
<evidence type="ECO:0000313" key="2">
    <source>
        <dbReference type="EMBL" id="CAF0891976.1"/>
    </source>
</evidence>
<comment type="caution">
    <text evidence="2">The sequence shown here is derived from an EMBL/GenBank/DDBJ whole genome shotgun (WGS) entry which is preliminary data.</text>
</comment>
<dbReference type="Proteomes" id="UP000663879">
    <property type="component" value="Unassembled WGS sequence"/>
</dbReference>
<proteinExistence type="predicted"/>
<gene>
    <name evidence="2" type="ORF">OXX778_LOCUS10957</name>
</gene>
<evidence type="ECO:0000313" key="3">
    <source>
        <dbReference type="Proteomes" id="UP000663879"/>
    </source>
</evidence>
<evidence type="ECO:0000256" key="1">
    <source>
        <dbReference type="SAM" id="MobiDB-lite"/>
    </source>
</evidence>
<name>A0A813YZ61_9BILA</name>
<dbReference type="EMBL" id="CAJNOC010001797">
    <property type="protein sequence ID" value="CAF0891976.1"/>
    <property type="molecule type" value="Genomic_DNA"/>
</dbReference>
<dbReference type="OrthoDB" id="10576409at2759"/>
<reference evidence="2" key="1">
    <citation type="submission" date="2021-02" db="EMBL/GenBank/DDBJ databases">
        <authorList>
            <person name="Nowell W R."/>
        </authorList>
    </citation>
    <scope>NUCLEOTIDE SEQUENCE</scope>
    <source>
        <strain evidence="2">Ploen Becks lab</strain>
    </source>
</reference>
<accession>A0A813YZ61</accession>
<feature type="region of interest" description="Disordered" evidence="1">
    <location>
        <begin position="1"/>
        <end position="35"/>
    </location>
</feature>
<keyword evidence="3" id="KW-1185">Reference proteome</keyword>